<dbReference type="InterPro" id="IPR009057">
    <property type="entry name" value="Homeodomain-like_sf"/>
</dbReference>
<dbReference type="PANTHER" id="PTHR43280:SF28">
    <property type="entry name" value="HTH-TYPE TRANSCRIPTIONAL ACTIVATOR RHAS"/>
    <property type="match status" value="1"/>
</dbReference>
<dbReference type="InterPro" id="IPR017900">
    <property type="entry name" value="4Fe4S_Fe_S_CS"/>
</dbReference>
<dbReference type="EMBL" id="JBGFFE010000015">
    <property type="protein sequence ID" value="MEY8764114.1"/>
    <property type="molecule type" value="Genomic_DNA"/>
</dbReference>
<dbReference type="InterPro" id="IPR011006">
    <property type="entry name" value="CheY-like_superfamily"/>
</dbReference>
<dbReference type="CDD" id="cd17536">
    <property type="entry name" value="REC_YesN-like"/>
    <property type="match status" value="1"/>
</dbReference>
<feature type="domain" description="4Fe-4S ferredoxin-type" evidence="12">
    <location>
        <begin position="459"/>
        <end position="490"/>
    </location>
</feature>
<evidence type="ECO:0000259" key="10">
    <source>
        <dbReference type="PROSITE" id="PS01124"/>
    </source>
</evidence>
<keyword evidence="9" id="KW-0597">Phosphoprotein</keyword>
<evidence type="ECO:0000256" key="7">
    <source>
        <dbReference type="ARBA" id="ARBA00023163"/>
    </source>
</evidence>
<keyword evidence="2" id="KW-0479">Metal-binding</keyword>
<evidence type="ECO:0000259" key="12">
    <source>
        <dbReference type="PROSITE" id="PS51379"/>
    </source>
</evidence>
<dbReference type="SUPFAM" id="SSF54862">
    <property type="entry name" value="4Fe-4S ferredoxins"/>
    <property type="match status" value="1"/>
</dbReference>
<dbReference type="Pfam" id="PF00072">
    <property type="entry name" value="Response_reg"/>
    <property type="match status" value="1"/>
</dbReference>
<dbReference type="Gene3D" id="3.40.50.2300">
    <property type="match status" value="1"/>
</dbReference>
<protein>
    <recommendedName>
        <fullName evidence="1">Stage 0 sporulation protein A homolog</fullName>
    </recommendedName>
</protein>
<name>A0ABV4DYZ3_9CLOT</name>
<keyword evidence="6" id="KW-0238">DNA-binding</keyword>
<sequence length="522" mass="59873">MYRLLIADDETLERQAMKLVLKRTFKNLDIVEDAKTGDEAILLAKKYSPHIIIMDIKMPNKNGLEAQREISKFLPDVKTIILTAYDDFNFAQDAIKLGVKDYILKPAKPSELKNSINKILTSIKKENSNFTAASVNSNKTDLDKNTIHAAIDFINQNFSKDINLENTATKVHLSPQYFSRYFKYNTGVNFIDYLSRIRIKESKRLLTTTEKSIRSIALSVGYTDPAYFSKVFAKHEGLSPNKYRSLKRSSNLNSIYINLDLDDMQEKSPHTYKIENMIKLINEFTLTSTYNRIQELNNIRIFDTPLVGVSEARDPLFLKLKDNKVVDPKHLTPKEWMPEAKSVISYFLPFSPAFKNILKNKKSVSSLECIYEKFEDTSFINMLCKFISKNIEDIGGISLIPSMSPRFSVKNYKSNWSEKHIAFISGLGTLSLNKTLITKRGCAGRLGSIIVSIPYRATKRAYRGIYDYCNSCGNCIEKCPYYAISKYNKDNSTYVNFLCDRYQLSLPCEHKIPIEAKKRIAR</sequence>
<keyword evidence="5" id="KW-0805">Transcription regulation</keyword>
<dbReference type="SUPFAM" id="SSF46689">
    <property type="entry name" value="Homeodomain-like"/>
    <property type="match status" value="2"/>
</dbReference>
<dbReference type="PROSITE" id="PS51379">
    <property type="entry name" value="4FE4S_FER_2"/>
    <property type="match status" value="1"/>
</dbReference>
<evidence type="ECO:0000313" key="13">
    <source>
        <dbReference type="EMBL" id="MEY8764114.1"/>
    </source>
</evidence>
<dbReference type="InterPro" id="IPR001789">
    <property type="entry name" value="Sig_transdc_resp-reg_receiver"/>
</dbReference>
<keyword evidence="7" id="KW-0804">Transcription</keyword>
<organism evidence="13 14">
    <name type="scientific">Clostridium lapidicellarium</name>
    <dbReference type="NCBI Taxonomy" id="3240931"/>
    <lineage>
        <taxon>Bacteria</taxon>
        <taxon>Bacillati</taxon>
        <taxon>Bacillota</taxon>
        <taxon>Clostridia</taxon>
        <taxon>Eubacteriales</taxon>
        <taxon>Clostridiaceae</taxon>
        <taxon>Clostridium</taxon>
    </lineage>
</organism>
<evidence type="ECO:0000256" key="6">
    <source>
        <dbReference type="ARBA" id="ARBA00023125"/>
    </source>
</evidence>
<feature type="modified residue" description="4-aspartylphosphate" evidence="9">
    <location>
        <position position="55"/>
    </location>
</feature>
<dbReference type="Gene3D" id="1.10.10.60">
    <property type="entry name" value="Homeodomain-like"/>
    <property type="match status" value="2"/>
</dbReference>
<dbReference type="PANTHER" id="PTHR43280">
    <property type="entry name" value="ARAC-FAMILY TRANSCRIPTIONAL REGULATOR"/>
    <property type="match status" value="1"/>
</dbReference>
<evidence type="ECO:0000256" key="4">
    <source>
        <dbReference type="ARBA" id="ARBA00023014"/>
    </source>
</evidence>
<keyword evidence="4" id="KW-0411">Iron-sulfur</keyword>
<dbReference type="Pfam" id="PF00037">
    <property type="entry name" value="Fer4"/>
    <property type="match status" value="1"/>
</dbReference>
<dbReference type="SMART" id="SM00448">
    <property type="entry name" value="REC"/>
    <property type="match status" value="1"/>
</dbReference>
<evidence type="ECO:0000256" key="5">
    <source>
        <dbReference type="ARBA" id="ARBA00023015"/>
    </source>
</evidence>
<dbReference type="PRINTS" id="PR00032">
    <property type="entry name" value="HTHARAC"/>
</dbReference>
<dbReference type="PROSITE" id="PS50110">
    <property type="entry name" value="RESPONSE_REGULATORY"/>
    <property type="match status" value="1"/>
</dbReference>
<dbReference type="InterPro" id="IPR018062">
    <property type="entry name" value="HTH_AraC-typ_CS"/>
</dbReference>
<accession>A0ABV4DYZ3</accession>
<evidence type="ECO:0000259" key="11">
    <source>
        <dbReference type="PROSITE" id="PS50110"/>
    </source>
</evidence>
<dbReference type="RefSeq" id="WP_369869101.1">
    <property type="nucleotide sequence ID" value="NZ_JBGFFE010000015.1"/>
</dbReference>
<proteinExistence type="predicted"/>
<evidence type="ECO:0000256" key="1">
    <source>
        <dbReference type="ARBA" id="ARBA00018672"/>
    </source>
</evidence>
<evidence type="ECO:0000256" key="2">
    <source>
        <dbReference type="ARBA" id="ARBA00022723"/>
    </source>
</evidence>
<dbReference type="InterPro" id="IPR017896">
    <property type="entry name" value="4Fe4S_Fe-S-bd"/>
</dbReference>
<dbReference type="PROSITE" id="PS01124">
    <property type="entry name" value="HTH_ARAC_FAMILY_2"/>
    <property type="match status" value="1"/>
</dbReference>
<keyword evidence="3" id="KW-0408">Iron</keyword>
<feature type="domain" description="HTH araC/xylS-type" evidence="10">
    <location>
        <begin position="148"/>
        <end position="246"/>
    </location>
</feature>
<keyword evidence="14" id="KW-1185">Reference proteome</keyword>
<dbReference type="SMART" id="SM00342">
    <property type="entry name" value="HTH_ARAC"/>
    <property type="match status" value="1"/>
</dbReference>
<evidence type="ECO:0000256" key="8">
    <source>
        <dbReference type="ARBA" id="ARBA00024867"/>
    </source>
</evidence>
<reference evidence="13 14" key="1">
    <citation type="submission" date="2024-08" db="EMBL/GenBank/DDBJ databases">
        <title>Clostridium lapicellarii sp. nov., and Clostridium renhuaiense sp. nov., two species isolated from the mud in a fermentation cellar used for producing sauce-flavour Chinese liquors.</title>
        <authorList>
            <person name="Yang F."/>
            <person name="Wang H."/>
            <person name="Chen L.Q."/>
            <person name="Zhou N."/>
            <person name="Lu J.J."/>
            <person name="Pu X.X."/>
            <person name="Wan B."/>
            <person name="Wang L."/>
            <person name="Liu S.J."/>
        </authorList>
    </citation>
    <scope>NUCLEOTIDE SEQUENCE [LARGE SCALE GENOMIC DNA]</scope>
    <source>
        <strain evidence="13 14">MT-113</strain>
    </source>
</reference>
<dbReference type="SUPFAM" id="SSF52172">
    <property type="entry name" value="CheY-like"/>
    <property type="match status" value="1"/>
</dbReference>
<evidence type="ECO:0000313" key="14">
    <source>
        <dbReference type="Proteomes" id="UP001565220"/>
    </source>
</evidence>
<dbReference type="PROSITE" id="PS00041">
    <property type="entry name" value="HTH_ARAC_FAMILY_1"/>
    <property type="match status" value="1"/>
</dbReference>
<dbReference type="InterPro" id="IPR018060">
    <property type="entry name" value="HTH_AraC"/>
</dbReference>
<dbReference type="InterPro" id="IPR020449">
    <property type="entry name" value="Tscrpt_reg_AraC-type_HTH"/>
</dbReference>
<dbReference type="PROSITE" id="PS00198">
    <property type="entry name" value="4FE4S_FER_1"/>
    <property type="match status" value="1"/>
</dbReference>
<evidence type="ECO:0000256" key="3">
    <source>
        <dbReference type="ARBA" id="ARBA00023004"/>
    </source>
</evidence>
<comment type="caution">
    <text evidence="13">The sequence shown here is derived from an EMBL/GenBank/DDBJ whole genome shotgun (WGS) entry which is preliminary data.</text>
</comment>
<feature type="domain" description="Response regulatory" evidence="11">
    <location>
        <begin position="3"/>
        <end position="120"/>
    </location>
</feature>
<comment type="function">
    <text evidence="8">May play the central regulatory role in sporulation. It may be an element of the effector pathway responsible for the activation of sporulation genes in response to nutritional stress. Spo0A may act in concert with spo0H (a sigma factor) to control the expression of some genes that are critical to the sporulation process.</text>
</comment>
<evidence type="ECO:0000256" key="9">
    <source>
        <dbReference type="PROSITE-ProRule" id="PRU00169"/>
    </source>
</evidence>
<gene>
    <name evidence="13" type="ORF">AB8S09_10755</name>
</gene>
<dbReference type="Pfam" id="PF12833">
    <property type="entry name" value="HTH_18"/>
    <property type="match status" value="1"/>
</dbReference>
<dbReference type="Proteomes" id="UP001565220">
    <property type="component" value="Unassembled WGS sequence"/>
</dbReference>